<evidence type="ECO:0000259" key="2">
    <source>
        <dbReference type="PROSITE" id="PS50968"/>
    </source>
</evidence>
<dbReference type="GO" id="GO:0005829">
    <property type="term" value="C:cytosol"/>
    <property type="evidence" value="ECO:0007669"/>
    <property type="project" value="TreeGrafter"/>
</dbReference>
<dbReference type="GO" id="GO:0019464">
    <property type="term" value="P:glycine decarboxylation via glycine cleavage system"/>
    <property type="evidence" value="ECO:0007669"/>
    <property type="project" value="InterPro"/>
</dbReference>
<name>A0A8J6T6A1_9DELT</name>
<dbReference type="SUPFAM" id="SSF51230">
    <property type="entry name" value="Single hybrid motif"/>
    <property type="match status" value="1"/>
</dbReference>
<dbReference type="GO" id="GO:0005960">
    <property type="term" value="C:glycine cleavage complex"/>
    <property type="evidence" value="ECO:0007669"/>
    <property type="project" value="InterPro"/>
</dbReference>
<sequence length="149" mass="16237">MAEYKGITLPDDLYYDAKEHMWAKVEGSKVQVGLDAFGLTATGGNTQYIKMKPAGAKAKAGKPFGSIEAGKYIGPLRAPVNGAISEVNQKVLDKPDLVNSDPYGEGFFIVIEASDLDEDLKNLVSGAENIQKWLEEQYAEYKAKGVFED</sequence>
<accession>A0A8J6T6A1</accession>
<dbReference type="InterPro" id="IPR002930">
    <property type="entry name" value="GCV_H"/>
</dbReference>
<dbReference type="AlphaFoldDB" id="A0A8J6T6A1"/>
<feature type="domain" description="Lipoyl-binding" evidence="2">
    <location>
        <begin position="29"/>
        <end position="112"/>
    </location>
</feature>
<gene>
    <name evidence="3" type="ORF">H8E19_05955</name>
</gene>
<dbReference type="PROSITE" id="PS50968">
    <property type="entry name" value="BIOTINYL_LIPOYL"/>
    <property type="match status" value="1"/>
</dbReference>
<comment type="caution">
    <text evidence="3">The sequence shown here is derived from an EMBL/GenBank/DDBJ whole genome shotgun (WGS) entry which is preliminary data.</text>
</comment>
<dbReference type="InterPro" id="IPR011053">
    <property type="entry name" value="Single_hybrid_motif"/>
</dbReference>
<reference evidence="3 4" key="1">
    <citation type="submission" date="2020-08" db="EMBL/GenBank/DDBJ databases">
        <title>Bridging the membrane lipid divide: bacteria of the FCB group superphylum have the potential to synthesize archaeal ether lipids.</title>
        <authorList>
            <person name="Villanueva L."/>
            <person name="Von Meijenfeldt F.A.B."/>
            <person name="Westbye A.B."/>
            <person name="Yadav S."/>
            <person name="Hopmans E.C."/>
            <person name="Dutilh B.E."/>
            <person name="Sinninghe Damste J.S."/>
        </authorList>
    </citation>
    <scope>NUCLEOTIDE SEQUENCE [LARGE SCALE GENOMIC DNA]</scope>
    <source>
        <strain evidence="3">NIOZ-UU27</strain>
    </source>
</reference>
<keyword evidence="1" id="KW-0450">Lipoyl</keyword>
<protein>
    <submittedName>
        <fullName evidence="3">Glycine cleavage system protein H</fullName>
    </submittedName>
</protein>
<dbReference type="Gene3D" id="2.40.50.100">
    <property type="match status" value="1"/>
</dbReference>
<evidence type="ECO:0000313" key="4">
    <source>
        <dbReference type="Proteomes" id="UP000650524"/>
    </source>
</evidence>
<dbReference type="PANTHER" id="PTHR11715">
    <property type="entry name" value="GLYCINE CLEAVAGE SYSTEM H PROTEIN"/>
    <property type="match status" value="1"/>
</dbReference>
<organism evidence="3 4">
    <name type="scientific">Candidatus Desulfacyla euxinica</name>
    <dbReference type="NCBI Taxonomy" id="2841693"/>
    <lineage>
        <taxon>Bacteria</taxon>
        <taxon>Deltaproteobacteria</taxon>
        <taxon>Candidatus Desulfacyla</taxon>
    </lineage>
</organism>
<dbReference type="CDD" id="cd06848">
    <property type="entry name" value="GCS_H"/>
    <property type="match status" value="1"/>
</dbReference>
<dbReference type="InterPro" id="IPR033753">
    <property type="entry name" value="GCV_H/Fam206"/>
</dbReference>
<dbReference type="PANTHER" id="PTHR11715:SF3">
    <property type="entry name" value="GLYCINE CLEAVAGE SYSTEM H PROTEIN-RELATED"/>
    <property type="match status" value="1"/>
</dbReference>
<dbReference type="Pfam" id="PF01597">
    <property type="entry name" value="GCV_H"/>
    <property type="match status" value="1"/>
</dbReference>
<proteinExistence type="predicted"/>
<evidence type="ECO:0000313" key="3">
    <source>
        <dbReference type="EMBL" id="MBC8176931.1"/>
    </source>
</evidence>
<dbReference type="GO" id="GO:0009249">
    <property type="term" value="P:protein lipoylation"/>
    <property type="evidence" value="ECO:0007669"/>
    <property type="project" value="TreeGrafter"/>
</dbReference>
<dbReference type="InterPro" id="IPR000089">
    <property type="entry name" value="Biotin_lipoyl"/>
</dbReference>
<dbReference type="Proteomes" id="UP000650524">
    <property type="component" value="Unassembled WGS sequence"/>
</dbReference>
<evidence type="ECO:0000256" key="1">
    <source>
        <dbReference type="ARBA" id="ARBA00022823"/>
    </source>
</evidence>
<dbReference type="EMBL" id="JACNJD010000175">
    <property type="protein sequence ID" value="MBC8176931.1"/>
    <property type="molecule type" value="Genomic_DNA"/>
</dbReference>